<comment type="caution">
    <text evidence="1">The sequence shown here is derived from an EMBL/GenBank/DDBJ whole genome shotgun (WGS) entry which is preliminary data.</text>
</comment>
<name>A0A8J7Y7H5_9EURY</name>
<gene>
    <name evidence="1" type="ORF">KTS45_18140</name>
</gene>
<proteinExistence type="predicted"/>
<dbReference type="OrthoDB" id="242411at2157"/>
<dbReference type="Proteomes" id="UP000766550">
    <property type="component" value="Unassembled WGS sequence"/>
</dbReference>
<protein>
    <submittedName>
        <fullName evidence="1">DUF4864 domain-containing protein</fullName>
    </submittedName>
</protein>
<keyword evidence="2" id="KW-1185">Reference proteome</keyword>
<dbReference type="Pfam" id="PF16156">
    <property type="entry name" value="DUF4864"/>
    <property type="match status" value="1"/>
</dbReference>
<dbReference type="AlphaFoldDB" id="A0A8J7Y7H5"/>
<dbReference type="RefSeq" id="WP_162318670.1">
    <property type="nucleotide sequence ID" value="NZ_JAHQXF010000003.1"/>
</dbReference>
<sequence>MASAGWLPSVALVALVCLAGCGSLFDGGAGSTTAGVTPAPVPDVETSTARAPAVDANGRALAGGMNAETGPNGTTITTERTLAQPRYLSLRPNCKRPPGLVVHIQVNALRNNDPATDEGINTTWQFAAPSNREAIGSYADFVEIVTDQYRPLLNASTVTYEALERRGGRASQRVVVSDGNGTAAYTWYLELQTIQTTEPYGGCWMTTGVVAE</sequence>
<dbReference type="InterPro" id="IPR032347">
    <property type="entry name" value="DUF4864"/>
</dbReference>
<dbReference type="EMBL" id="JAHQXF010000003">
    <property type="protein sequence ID" value="MBV0926130.1"/>
    <property type="molecule type" value="Genomic_DNA"/>
</dbReference>
<dbReference type="PANTHER" id="PTHR35716">
    <property type="entry name" value="OS05G0574700 PROTEIN-RELATED"/>
    <property type="match status" value="1"/>
</dbReference>
<evidence type="ECO:0000313" key="2">
    <source>
        <dbReference type="Proteomes" id="UP000766550"/>
    </source>
</evidence>
<evidence type="ECO:0000313" key="1">
    <source>
        <dbReference type="EMBL" id="MBV0926130.1"/>
    </source>
</evidence>
<organism evidence="1 2">
    <name type="scientific">Haloarcula limicola</name>
    <dbReference type="NCBI Taxonomy" id="1429915"/>
    <lineage>
        <taxon>Archaea</taxon>
        <taxon>Methanobacteriati</taxon>
        <taxon>Methanobacteriota</taxon>
        <taxon>Stenosarchaea group</taxon>
        <taxon>Halobacteria</taxon>
        <taxon>Halobacteriales</taxon>
        <taxon>Haloarculaceae</taxon>
        <taxon>Haloarcula</taxon>
    </lineage>
</organism>
<reference evidence="1 2" key="1">
    <citation type="submission" date="2021-06" db="EMBL/GenBank/DDBJ databases">
        <title>New haloarchaea isolates fom saline soil.</title>
        <authorList>
            <person name="Duran-Viseras A."/>
            <person name="Sanchez-Porro C.S."/>
            <person name="Ventosa A."/>
        </authorList>
    </citation>
    <scope>NUCLEOTIDE SEQUENCE [LARGE SCALE GENOMIC DNA]</scope>
    <source>
        <strain evidence="1 2">JCM 183640</strain>
    </source>
</reference>
<accession>A0A8J7Y7H5</accession>